<accession>A0A803L7J8</accession>
<feature type="region of interest" description="Disordered" evidence="1">
    <location>
        <begin position="147"/>
        <end position="192"/>
    </location>
</feature>
<dbReference type="PANTHER" id="PTHR46890">
    <property type="entry name" value="NON-LTR RETROLELEMENT REVERSE TRANSCRIPTASE-LIKE PROTEIN-RELATED"/>
    <property type="match status" value="1"/>
</dbReference>
<dbReference type="InterPro" id="IPR052343">
    <property type="entry name" value="Retrotransposon-Effector_Assoc"/>
</dbReference>
<feature type="domain" description="Reverse transcriptase" evidence="2">
    <location>
        <begin position="19"/>
        <end position="104"/>
    </location>
</feature>
<keyword evidence="4" id="KW-1185">Reference proteome</keyword>
<dbReference type="Proteomes" id="UP000596660">
    <property type="component" value="Unplaced"/>
</dbReference>
<dbReference type="AlphaFoldDB" id="A0A803L7J8"/>
<evidence type="ECO:0000256" key="1">
    <source>
        <dbReference type="SAM" id="MobiDB-lite"/>
    </source>
</evidence>
<evidence type="ECO:0000259" key="2">
    <source>
        <dbReference type="Pfam" id="PF00078"/>
    </source>
</evidence>
<dbReference type="InterPro" id="IPR000477">
    <property type="entry name" value="RT_dom"/>
</dbReference>
<proteinExistence type="predicted"/>
<dbReference type="EnsemblPlants" id="AUR62007837-RA">
    <property type="protein sequence ID" value="AUR62007837-RA:cds"/>
    <property type="gene ID" value="AUR62007837"/>
</dbReference>
<dbReference type="Pfam" id="PF00078">
    <property type="entry name" value="RVT_1"/>
    <property type="match status" value="1"/>
</dbReference>
<protein>
    <recommendedName>
        <fullName evidence="2">Reverse transcriptase domain-containing protein</fullName>
    </recommendedName>
</protein>
<evidence type="ECO:0000313" key="3">
    <source>
        <dbReference type="EnsemblPlants" id="AUR62007837-RA:cds"/>
    </source>
</evidence>
<dbReference type="Gramene" id="AUR62007837-RA">
    <property type="protein sequence ID" value="AUR62007837-RA:cds"/>
    <property type="gene ID" value="AUR62007837"/>
</dbReference>
<feature type="region of interest" description="Disordered" evidence="1">
    <location>
        <begin position="103"/>
        <end position="124"/>
    </location>
</feature>
<dbReference type="PANTHER" id="PTHR46890:SF48">
    <property type="entry name" value="RNA-DIRECTED DNA POLYMERASE"/>
    <property type="match status" value="1"/>
</dbReference>
<organism evidence="3 4">
    <name type="scientific">Chenopodium quinoa</name>
    <name type="common">Quinoa</name>
    <dbReference type="NCBI Taxonomy" id="63459"/>
    <lineage>
        <taxon>Eukaryota</taxon>
        <taxon>Viridiplantae</taxon>
        <taxon>Streptophyta</taxon>
        <taxon>Embryophyta</taxon>
        <taxon>Tracheophyta</taxon>
        <taxon>Spermatophyta</taxon>
        <taxon>Magnoliopsida</taxon>
        <taxon>eudicotyledons</taxon>
        <taxon>Gunneridae</taxon>
        <taxon>Pentapetalae</taxon>
        <taxon>Caryophyllales</taxon>
        <taxon>Chenopodiaceae</taxon>
        <taxon>Chenopodioideae</taxon>
        <taxon>Atripliceae</taxon>
        <taxon>Chenopodium</taxon>
    </lineage>
</organism>
<evidence type="ECO:0000313" key="4">
    <source>
        <dbReference type="Proteomes" id="UP000596660"/>
    </source>
</evidence>
<name>A0A803L7J8_CHEQI</name>
<reference evidence="3" key="2">
    <citation type="submission" date="2021-03" db="UniProtKB">
        <authorList>
            <consortium name="EnsemblPlants"/>
        </authorList>
    </citation>
    <scope>IDENTIFICATION</scope>
</reference>
<reference evidence="3" key="1">
    <citation type="journal article" date="2017" name="Nature">
        <title>The genome of Chenopodium quinoa.</title>
        <authorList>
            <person name="Jarvis D.E."/>
            <person name="Ho Y.S."/>
            <person name="Lightfoot D.J."/>
            <person name="Schmoeckel S.M."/>
            <person name="Li B."/>
            <person name="Borm T.J.A."/>
            <person name="Ohyanagi H."/>
            <person name="Mineta K."/>
            <person name="Michell C.T."/>
            <person name="Saber N."/>
            <person name="Kharbatia N.M."/>
            <person name="Rupper R.R."/>
            <person name="Sharp A.R."/>
            <person name="Dally N."/>
            <person name="Boughton B.A."/>
            <person name="Woo Y.H."/>
            <person name="Gao G."/>
            <person name="Schijlen E.G.W.M."/>
            <person name="Guo X."/>
            <person name="Momin A.A."/>
            <person name="Negrao S."/>
            <person name="Al-Babili S."/>
            <person name="Gehring C."/>
            <person name="Roessner U."/>
            <person name="Jung C."/>
            <person name="Murphy K."/>
            <person name="Arold S.T."/>
            <person name="Gojobori T."/>
            <person name="van der Linden C.G."/>
            <person name="van Loo E.N."/>
            <person name="Jellen E.N."/>
            <person name="Maughan P.J."/>
            <person name="Tester M."/>
        </authorList>
    </citation>
    <scope>NUCLEOTIDE SEQUENCE [LARGE SCALE GENOMIC DNA]</scope>
    <source>
        <strain evidence="3">cv. PI 614886</strain>
    </source>
</reference>
<feature type="compositionally biased region" description="Basic residues" evidence="1">
    <location>
        <begin position="164"/>
        <end position="175"/>
    </location>
</feature>
<sequence length="192" mass="21294">MLKESNMTYITLIPKSKHPKKVDEFRPISICNSLYKVIPLCMVNRLKSSLPDLISEFQNAFVPGRLMVDNCYVAHEILSRVKGKRKGGRFEGIMKIDLNKAYDKGSSHSEDELGGFEAGSGSSEEAGSFEAKSELYASVEEVFCAPHLSQKPQKRSAANVKTPTKSRKTVAHRSPRPPGSLEMSHPLIEKDA</sequence>